<dbReference type="EMBL" id="DF237039">
    <property type="protein sequence ID" value="GAQ81760.1"/>
    <property type="molecule type" value="Genomic_DNA"/>
</dbReference>
<gene>
    <name evidence="2" type="ORF">KFL_000900150</name>
</gene>
<keyword evidence="1" id="KW-0472">Membrane</keyword>
<keyword evidence="3" id="KW-1185">Reference proteome</keyword>
<organism evidence="2 3">
    <name type="scientific">Klebsormidium nitens</name>
    <name type="common">Green alga</name>
    <name type="synonym">Ulothrix nitens</name>
    <dbReference type="NCBI Taxonomy" id="105231"/>
    <lineage>
        <taxon>Eukaryota</taxon>
        <taxon>Viridiplantae</taxon>
        <taxon>Streptophyta</taxon>
        <taxon>Klebsormidiophyceae</taxon>
        <taxon>Klebsormidiales</taxon>
        <taxon>Klebsormidiaceae</taxon>
        <taxon>Klebsormidium</taxon>
    </lineage>
</organism>
<protein>
    <submittedName>
        <fullName evidence="2">Uncharacterized protein</fullName>
    </submittedName>
</protein>
<proteinExistence type="predicted"/>
<keyword evidence="1" id="KW-0812">Transmembrane</keyword>
<dbReference type="AlphaFoldDB" id="A0A0U9HJ27"/>
<evidence type="ECO:0000313" key="3">
    <source>
        <dbReference type="Proteomes" id="UP000054558"/>
    </source>
</evidence>
<accession>A0A0U9HJ27</accession>
<feature type="transmembrane region" description="Helical" evidence="1">
    <location>
        <begin position="6"/>
        <end position="30"/>
    </location>
</feature>
<sequence>MVISPSGAIATCVLTASLYVSSLYVGSFLFRTKAGGSRDDPAVVRRRFAGVTVACAVAPFIVSTTRRAGEVTTPIDTTLWQSLGLRTDNLPAYTPSY</sequence>
<dbReference type="Proteomes" id="UP000054558">
    <property type="component" value="Unassembled WGS sequence"/>
</dbReference>
<reference evidence="2 3" key="1">
    <citation type="journal article" date="2014" name="Nat. Commun.">
        <title>Klebsormidium flaccidum genome reveals primary factors for plant terrestrial adaptation.</title>
        <authorList>
            <person name="Hori K."/>
            <person name="Maruyama F."/>
            <person name="Fujisawa T."/>
            <person name="Togashi T."/>
            <person name="Yamamoto N."/>
            <person name="Seo M."/>
            <person name="Sato S."/>
            <person name="Yamada T."/>
            <person name="Mori H."/>
            <person name="Tajima N."/>
            <person name="Moriyama T."/>
            <person name="Ikeuchi M."/>
            <person name="Watanabe M."/>
            <person name="Wada H."/>
            <person name="Kobayashi K."/>
            <person name="Saito M."/>
            <person name="Masuda T."/>
            <person name="Sasaki-Sekimoto Y."/>
            <person name="Mashiguchi K."/>
            <person name="Awai K."/>
            <person name="Shimojima M."/>
            <person name="Masuda S."/>
            <person name="Iwai M."/>
            <person name="Nobusawa T."/>
            <person name="Narise T."/>
            <person name="Kondo S."/>
            <person name="Saito H."/>
            <person name="Sato R."/>
            <person name="Murakawa M."/>
            <person name="Ihara Y."/>
            <person name="Oshima-Yamada Y."/>
            <person name="Ohtaka K."/>
            <person name="Satoh M."/>
            <person name="Sonobe K."/>
            <person name="Ishii M."/>
            <person name="Ohtani R."/>
            <person name="Kanamori-Sato M."/>
            <person name="Honoki R."/>
            <person name="Miyazaki D."/>
            <person name="Mochizuki H."/>
            <person name="Umetsu J."/>
            <person name="Higashi K."/>
            <person name="Shibata D."/>
            <person name="Kamiya Y."/>
            <person name="Sato N."/>
            <person name="Nakamura Y."/>
            <person name="Tabata S."/>
            <person name="Ida S."/>
            <person name="Kurokawa K."/>
            <person name="Ohta H."/>
        </authorList>
    </citation>
    <scope>NUCLEOTIDE SEQUENCE [LARGE SCALE GENOMIC DNA]</scope>
    <source>
        <strain evidence="2 3">NIES-2285</strain>
    </source>
</reference>
<evidence type="ECO:0000256" key="1">
    <source>
        <dbReference type="SAM" id="Phobius"/>
    </source>
</evidence>
<keyword evidence="1" id="KW-1133">Transmembrane helix</keyword>
<evidence type="ECO:0000313" key="2">
    <source>
        <dbReference type="EMBL" id="GAQ81760.1"/>
    </source>
</evidence>
<name>A0A0U9HJ27_KLENI</name>